<dbReference type="RefSeq" id="WP_115329466.1">
    <property type="nucleotide sequence ID" value="NZ_CAAAHP010000003.1"/>
</dbReference>
<evidence type="ECO:0000313" key="1">
    <source>
        <dbReference type="EMBL" id="STX49988.1"/>
    </source>
</evidence>
<protein>
    <submittedName>
        <fullName evidence="1">Molybdenum carrier</fullName>
    </submittedName>
</protein>
<organism evidence="1 2">
    <name type="scientific">Legionella busanensis</name>
    <dbReference type="NCBI Taxonomy" id="190655"/>
    <lineage>
        <taxon>Bacteria</taxon>
        <taxon>Pseudomonadati</taxon>
        <taxon>Pseudomonadota</taxon>
        <taxon>Gammaproteobacteria</taxon>
        <taxon>Legionellales</taxon>
        <taxon>Legionellaceae</taxon>
        <taxon>Legionella</taxon>
    </lineage>
</organism>
<sequence length="166" mass="18362">MVDKIVSGGQTGVDQAALKVASKLGFMTGGWCVKGGLDENGSCILNYYPTLQETTTSNLAKRTKLNVRDSDGTLIIVPNWPWVNKKDVTCLTLQEAIKQHKPYLIINLMAKKDEINNLKEWVSINNISILNIGGPRESSSPGIYKETYQFLKCCLPNLKQVSNQST</sequence>
<dbReference type="Gene3D" id="3.40.50.450">
    <property type="match status" value="1"/>
</dbReference>
<gene>
    <name evidence="1" type="ORF">NCTC13316_00053</name>
</gene>
<name>A0A378JH09_9GAMM</name>
<accession>A0A378JH09</accession>
<dbReference type="EMBL" id="UGOD01000001">
    <property type="protein sequence ID" value="STX49988.1"/>
    <property type="molecule type" value="Genomic_DNA"/>
</dbReference>
<keyword evidence="2" id="KW-1185">Reference proteome</keyword>
<dbReference type="AlphaFoldDB" id="A0A378JH09"/>
<reference evidence="1 2" key="1">
    <citation type="submission" date="2018-06" db="EMBL/GenBank/DDBJ databases">
        <authorList>
            <consortium name="Pathogen Informatics"/>
            <person name="Doyle S."/>
        </authorList>
    </citation>
    <scope>NUCLEOTIDE SEQUENCE [LARGE SCALE GENOMIC DNA]</scope>
    <source>
        <strain evidence="1 2">NCTC13316</strain>
    </source>
</reference>
<dbReference type="Pfam" id="PF12694">
    <property type="entry name" value="cpYpsA"/>
    <property type="match status" value="1"/>
</dbReference>
<dbReference type="OrthoDB" id="283616at2"/>
<evidence type="ECO:0000313" key="2">
    <source>
        <dbReference type="Proteomes" id="UP000254794"/>
    </source>
</evidence>
<proteinExistence type="predicted"/>
<dbReference type="InterPro" id="IPR024755">
    <property type="entry name" value="cpYpsA"/>
</dbReference>
<dbReference type="Proteomes" id="UP000254794">
    <property type="component" value="Unassembled WGS sequence"/>
</dbReference>